<dbReference type="AlphaFoldDB" id="A0A5E5BE00"/>
<feature type="region of interest" description="Disordered" evidence="1">
    <location>
        <begin position="1"/>
        <end position="47"/>
    </location>
</feature>
<gene>
    <name evidence="2" type="ORF">PSP31121_04759</name>
</gene>
<evidence type="ECO:0000313" key="2">
    <source>
        <dbReference type="EMBL" id="VVE84431.1"/>
    </source>
</evidence>
<dbReference type="EMBL" id="CABPSR010000018">
    <property type="protein sequence ID" value="VVE84431.1"/>
    <property type="molecule type" value="Genomic_DNA"/>
</dbReference>
<evidence type="ECO:0000313" key="3">
    <source>
        <dbReference type="Proteomes" id="UP000335538"/>
    </source>
</evidence>
<reference evidence="2 3" key="1">
    <citation type="submission" date="2019-08" db="EMBL/GenBank/DDBJ databases">
        <authorList>
            <person name="Peeters C."/>
        </authorList>
    </citation>
    <scope>NUCLEOTIDE SEQUENCE [LARGE SCALE GENOMIC DNA]</scope>
    <source>
        <strain evidence="2 3">LMG 31121</strain>
    </source>
</reference>
<evidence type="ECO:0000256" key="1">
    <source>
        <dbReference type="SAM" id="MobiDB-lite"/>
    </source>
</evidence>
<proteinExistence type="predicted"/>
<accession>A0A5E5BE00</accession>
<dbReference type="Proteomes" id="UP000335538">
    <property type="component" value="Unassembled WGS sequence"/>
</dbReference>
<name>A0A5E5BE00_9BURK</name>
<protein>
    <submittedName>
        <fullName evidence="2">Uncharacterized protein</fullName>
    </submittedName>
</protein>
<organism evidence="2 3">
    <name type="scientific">Pandoraea sputorum</name>
    <dbReference type="NCBI Taxonomy" id="93222"/>
    <lineage>
        <taxon>Bacteria</taxon>
        <taxon>Pseudomonadati</taxon>
        <taxon>Pseudomonadota</taxon>
        <taxon>Betaproteobacteria</taxon>
        <taxon>Burkholderiales</taxon>
        <taxon>Burkholderiaceae</taxon>
        <taxon>Pandoraea</taxon>
    </lineage>
</organism>
<sequence>MSATGGENHAGPGWPKPRLSTQEDSNGGDEAIGPGPHATGTRSAALLRDPHEEFYSAFVKVQVAPKPAGPRFFGGLAAHCIEGGPARETAELA</sequence>